<dbReference type="EMBL" id="JAAKZX010000277">
    <property type="protein sequence ID" value="NGO48650.1"/>
    <property type="molecule type" value="Genomic_DNA"/>
</dbReference>
<comment type="caution">
    <text evidence="2">The sequence shown here is derived from an EMBL/GenBank/DDBJ whole genome shotgun (WGS) entry which is preliminary data.</text>
</comment>
<sequence>MPSIDQAREARRAAHWEERQRRQVEARGDAGRADAWWDRARAICKANPELWNDLARTLENWAGRQDSSNGA</sequence>
<evidence type="ECO:0000256" key="1">
    <source>
        <dbReference type="SAM" id="MobiDB-lite"/>
    </source>
</evidence>
<reference evidence="2 3" key="1">
    <citation type="submission" date="2020-02" db="EMBL/GenBank/DDBJ databases">
        <title>Whole-genome analyses of novel actinobacteria.</title>
        <authorList>
            <person name="Sahin N."/>
            <person name="Tokatli A."/>
        </authorList>
    </citation>
    <scope>NUCLEOTIDE SEQUENCE [LARGE SCALE GENOMIC DNA]</scope>
    <source>
        <strain evidence="2 3">YC419</strain>
    </source>
</reference>
<evidence type="ECO:0000313" key="2">
    <source>
        <dbReference type="EMBL" id="NGO48650.1"/>
    </source>
</evidence>
<feature type="region of interest" description="Disordered" evidence="1">
    <location>
        <begin position="1"/>
        <end position="33"/>
    </location>
</feature>
<organism evidence="2 3">
    <name type="scientific">Streptomyces ureilyticus</name>
    <dbReference type="NCBI Taxonomy" id="1775131"/>
    <lineage>
        <taxon>Bacteria</taxon>
        <taxon>Bacillati</taxon>
        <taxon>Actinomycetota</taxon>
        <taxon>Actinomycetes</taxon>
        <taxon>Kitasatosporales</taxon>
        <taxon>Streptomycetaceae</taxon>
        <taxon>Streptomyces</taxon>
    </lineage>
</organism>
<accession>A0ABX0E6P1</accession>
<dbReference type="Proteomes" id="UP001518140">
    <property type="component" value="Unassembled WGS sequence"/>
</dbReference>
<protein>
    <submittedName>
        <fullName evidence="2">Uncharacterized protein</fullName>
    </submittedName>
</protein>
<name>A0ABX0E6P1_9ACTN</name>
<evidence type="ECO:0000313" key="3">
    <source>
        <dbReference type="Proteomes" id="UP001518140"/>
    </source>
</evidence>
<proteinExistence type="predicted"/>
<keyword evidence="3" id="KW-1185">Reference proteome</keyword>
<gene>
    <name evidence="2" type="ORF">G6048_43455</name>
</gene>